<dbReference type="Proteomes" id="UP000255024">
    <property type="component" value="Unassembled WGS sequence"/>
</dbReference>
<keyword evidence="1" id="KW-1133">Transmembrane helix</keyword>
<keyword evidence="3" id="KW-0808">Transferase</keyword>
<dbReference type="InterPro" id="IPR015943">
    <property type="entry name" value="WD40/YVTN_repeat-like_dom_sf"/>
</dbReference>
<dbReference type="InterPro" id="IPR011110">
    <property type="entry name" value="Reg_prop"/>
</dbReference>
<reference evidence="3 4" key="1">
    <citation type="submission" date="2018-06" db="EMBL/GenBank/DDBJ databases">
        <authorList>
            <consortium name="Pathogen Informatics"/>
            <person name="Doyle S."/>
        </authorList>
    </citation>
    <scope>NUCLEOTIDE SEQUENCE [LARGE SCALE GENOMIC DNA]</scope>
    <source>
        <strain evidence="3 4">NCTC11179</strain>
    </source>
</reference>
<keyword evidence="3" id="KW-0418">Kinase</keyword>
<name>A0A378U4C0_MYROD</name>
<evidence type="ECO:0000313" key="3">
    <source>
        <dbReference type="EMBL" id="STZ70135.1"/>
    </source>
</evidence>
<dbReference type="PANTHER" id="PTHR34220">
    <property type="entry name" value="SENSOR HISTIDINE KINASE YPDA"/>
    <property type="match status" value="1"/>
</dbReference>
<organism evidence="3 4">
    <name type="scientific">Myroides odoratus</name>
    <name type="common">Flavobacterium odoratum</name>
    <dbReference type="NCBI Taxonomy" id="256"/>
    <lineage>
        <taxon>Bacteria</taxon>
        <taxon>Pseudomonadati</taxon>
        <taxon>Bacteroidota</taxon>
        <taxon>Flavobacteriia</taxon>
        <taxon>Flavobacteriales</taxon>
        <taxon>Flavobacteriaceae</taxon>
        <taxon>Myroides</taxon>
    </lineage>
</organism>
<sequence>MRRRLVLLLFGIAFPLLYAQTTVTKRYTTEDGLIANDIRALLLDSRGVLWIGSRAGLSVRQQGQIAIDEESLQHRFTNITAIVEDKDQGIWIGSYGQGILYKGQKQTLLFKEQSGLFATRINTLFVAASKLYIGTSEGITTLDIQTLTIDKQEPRNTLKTPSPVSSFYQIGESVFATTINHGIFQIKGRTLIPIGEEKEITVSFFDSKHQALFLGLKFDLEIHSLPSNQPIVKHGIKGTRFFQSVENQVYWVGADILNEGGGIYAWDGQQIEKLNQKYGINNAELYSLAYDAKRKFLYVGSKKQGLFQVDLASPLRFDPRFGPVEAIALSGDTAYVFGTNGLCLVRNNQVTHTLEKTAFKAYQLAHHKKFVGVTTRAHHFFEIQHQIPSEQIQFYKAVQGLNAIWVSTNIGLFQLNFQGEIESYVGVHTYQFDFIQNQLLETDPYGGVRLYQDIAAFRYQFLDREDGSYVPRDIVGMQAIGDKMYLAGALDGLYVYENNHFRSFLSEGVFLENRLKHLEKGASETLYVATDFGDIYCLDVSGQEPKIIRKIPQQAILGHGITFLHYRNDQLLIGTNKGVTVLDAAGTFLFNTEQGLDNYNVKSSVVLGKQLMLGTDAGLYTLDLDYFKPQKVTYDLVLSSIKVNGTKLDLKKLEEQGNRELELPYDQNSIFVNFVLLGAKYPEKLKFQYRVKPTEEWLDLDQRMLSLNYLNSGEYPIEIRIYDYDKGAEQVKTLLHVTIMPPFYYSWWFFSLLVLVGIGIVVLLIQRIKRQQESKDKQLRYEKKVAELKVLSVRSQLNTHFIFNVLSSFQYFIIAHKEEEALYYLERFASLIRKTLNLSMVEQVSIKEELDYVQGYFELENMRLDERVQLEIEIDAQLNIHHIMIPPLLLQPFIENSLVHAFPESIENPKIIVKVYRQQRDVILEVIDNGIGKQQAPEPLSKHDSKGLFLVKERMKMIQDYLEEHISIQSTTAGTRIRLVLKDTLSE</sequence>
<dbReference type="Gene3D" id="2.130.10.10">
    <property type="entry name" value="YVTN repeat-like/Quinoprotein amine dehydrogenase"/>
    <property type="match status" value="3"/>
</dbReference>
<accession>A0A378U4C0</accession>
<dbReference type="SUPFAM" id="SSF55874">
    <property type="entry name" value="ATPase domain of HSP90 chaperone/DNA topoisomerase II/histidine kinase"/>
    <property type="match status" value="1"/>
</dbReference>
<keyword evidence="1" id="KW-0812">Transmembrane</keyword>
<dbReference type="Pfam" id="PF06580">
    <property type="entry name" value="His_kinase"/>
    <property type="match status" value="1"/>
</dbReference>
<dbReference type="Pfam" id="PF07494">
    <property type="entry name" value="Reg_prop"/>
    <property type="match status" value="2"/>
</dbReference>
<dbReference type="RefSeq" id="WP_115092687.1">
    <property type="nucleotide sequence ID" value="NZ_CP068107.1"/>
</dbReference>
<dbReference type="Gene3D" id="3.30.565.10">
    <property type="entry name" value="Histidine kinase-like ATPase, C-terminal domain"/>
    <property type="match status" value="1"/>
</dbReference>
<dbReference type="InterPro" id="IPR036890">
    <property type="entry name" value="HATPase_C_sf"/>
</dbReference>
<gene>
    <name evidence="3" type="primary">yehU_7</name>
    <name evidence="3" type="ORF">NCTC11179_03668</name>
</gene>
<feature type="transmembrane region" description="Helical" evidence="1">
    <location>
        <begin position="745"/>
        <end position="765"/>
    </location>
</feature>
<dbReference type="GO" id="GO:0000155">
    <property type="term" value="F:phosphorelay sensor kinase activity"/>
    <property type="evidence" value="ECO:0007669"/>
    <property type="project" value="InterPro"/>
</dbReference>
<evidence type="ECO:0000256" key="1">
    <source>
        <dbReference type="SAM" id="Phobius"/>
    </source>
</evidence>
<evidence type="ECO:0000259" key="2">
    <source>
        <dbReference type="Pfam" id="PF06580"/>
    </source>
</evidence>
<dbReference type="InterPro" id="IPR050640">
    <property type="entry name" value="Bact_2-comp_sensor_kinase"/>
</dbReference>
<dbReference type="SUPFAM" id="SSF69304">
    <property type="entry name" value="Tricorn protease N-terminal domain"/>
    <property type="match status" value="1"/>
</dbReference>
<feature type="domain" description="Signal transduction histidine kinase internal region" evidence="2">
    <location>
        <begin position="792"/>
        <end position="867"/>
    </location>
</feature>
<dbReference type="AlphaFoldDB" id="A0A378U4C0"/>
<dbReference type="Gene3D" id="2.60.40.10">
    <property type="entry name" value="Immunoglobulins"/>
    <property type="match status" value="1"/>
</dbReference>
<keyword evidence="1" id="KW-0472">Membrane</keyword>
<keyword evidence="4" id="KW-1185">Reference proteome</keyword>
<dbReference type="PANTHER" id="PTHR34220:SF7">
    <property type="entry name" value="SENSOR HISTIDINE KINASE YPDA"/>
    <property type="match status" value="1"/>
</dbReference>
<protein>
    <submittedName>
        <fullName evidence="3">Probable sensor-like histidine kinase YehU</fullName>
        <ecNumber evidence="3">2.7.13.3</ecNumber>
    </submittedName>
</protein>
<dbReference type="EC" id="2.7.13.3" evidence="3"/>
<dbReference type="GO" id="GO:0016020">
    <property type="term" value="C:membrane"/>
    <property type="evidence" value="ECO:0007669"/>
    <property type="project" value="InterPro"/>
</dbReference>
<dbReference type="InterPro" id="IPR013783">
    <property type="entry name" value="Ig-like_fold"/>
</dbReference>
<evidence type="ECO:0000313" key="4">
    <source>
        <dbReference type="Proteomes" id="UP000255024"/>
    </source>
</evidence>
<dbReference type="InterPro" id="IPR010559">
    <property type="entry name" value="Sig_transdc_His_kin_internal"/>
</dbReference>
<proteinExistence type="predicted"/>
<dbReference type="EMBL" id="UGQL01000002">
    <property type="protein sequence ID" value="STZ70135.1"/>
    <property type="molecule type" value="Genomic_DNA"/>
</dbReference>